<feature type="chain" id="PRO_5030054856" evidence="1">
    <location>
        <begin position="27"/>
        <end position="223"/>
    </location>
</feature>
<evidence type="ECO:0000313" key="4">
    <source>
        <dbReference type="Proteomes" id="UP000238825"/>
    </source>
</evidence>
<dbReference type="EMBL" id="UFSZ01000001">
    <property type="protein sequence ID" value="SUV19023.1"/>
    <property type="molecule type" value="Genomic_DNA"/>
</dbReference>
<evidence type="ECO:0000256" key="1">
    <source>
        <dbReference type="SAM" id="SignalP"/>
    </source>
</evidence>
<gene>
    <name evidence="2" type="ORF">LS41612_03540</name>
    <name evidence="3" type="ORF">NCTC10338_04074</name>
</gene>
<dbReference type="RefSeq" id="WP_105928883.1">
    <property type="nucleotide sequence ID" value="NZ_BJNS01000009.1"/>
</dbReference>
<reference evidence="3 5" key="2">
    <citation type="submission" date="2018-06" db="EMBL/GenBank/DDBJ databases">
        <authorList>
            <consortium name="Pathogen Informatics"/>
            <person name="Doyle S."/>
        </authorList>
    </citation>
    <scope>NUCLEOTIDE SEQUENCE [LARGE SCALE GENOMIC DNA]</scope>
    <source>
        <strain evidence="3 5">NCTC10338</strain>
    </source>
</reference>
<dbReference type="GeneID" id="48275258"/>
<sequence>MGNKMSKLLAMLLLLVFAFLPNTGFAQTQGFLSQQEIDSLLNDNDVMSPTRRVTTLDEMNIIENYYEENPNAMEENIEEILEKLNLEQVEIIPSEKINELNTVKKIQTRSIAALGSVVFRDVSHNDTLFYATLYARNMGIGSIDQIGGRVYGYAMLPNTNYSTIVLNNFFNETHIKPFLDRKIGSYNIAHYKNKASFMADYVVKDGKTVLRPSPAGVEFNGIK</sequence>
<name>A0A2S0JWH0_LYSSH</name>
<keyword evidence="1" id="KW-0732">Signal</keyword>
<dbReference type="Proteomes" id="UP000255295">
    <property type="component" value="Unassembled WGS sequence"/>
</dbReference>
<dbReference type="AlphaFoldDB" id="A0A2S0JWH0"/>
<dbReference type="EMBL" id="CP019980">
    <property type="protein sequence ID" value="AVK95418.1"/>
    <property type="molecule type" value="Genomic_DNA"/>
</dbReference>
<feature type="signal peptide" evidence="1">
    <location>
        <begin position="1"/>
        <end position="26"/>
    </location>
</feature>
<accession>A0A2S0JWH0</accession>
<organism evidence="2 4">
    <name type="scientific">Lysinibacillus sphaericus</name>
    <name type="common">Bacillus sphaericus</name>
    <dbReference type="NCBI Taxonomy" id="1421"/>
    <lineage>
        <taxon>Bacteria</taxon>
        <taxon>Bacillati</taxon>
        <taxon>Bacillota</taxon>
        <taxon>Bacilli</taxon>
        <taxon>Bacillales</taxon>
        <taxon>Bacillaceae</taxon>
        <taxon>Lysinibacillus</taxon>
    </lineage>
</organism>
<proteinExistence type="predicted"/>
<protein>
    <submittedName>
        <fullName evidence="2">Uncharacterized protein</fullName>
    </submittedName>
</protein>
<reference evidence="2 4" key="1">
    <citation type="submission" date="2017-03" db="EMBL/GenBank/DDBJ databases">
        <title>The whole genome sequencing and assembly of Lysinibacillus sphaericus DSM 28T strain.</title>
        <authorList>
            <person name="Lee Y.-J."/>
            <person name="Yi H."/>
            <person name="Bahn Y.-S."/>
            <person name="Kim J.F."/>
            <person name="Lee D.-W."/>
        </authorList>
    </citation>
    <scope>NUCLEOTIDE SEQUENCE [LARGE SCALE GENOMIC DNA]</scope>
    <source>
        <strain evidence="2 4">DSM 28</strain>
    </source>
</reference>
<evidence type="ECO:0000313" key="2">
    <source>
        <dbReference type="EMBL" id="AVK95418.1"/>
    </source>
</evidence>
<evidence type="ECO:0000313" key="5">
    <source>
        <dbReference type="Proteomes" id="UP000255295"/>
    </source>
</evidence>
<dbReference type="Proteomes" id="UP000238825">
    <property type="component" value="Chromosome"/>
</dbReference>
<evidence type="ECO:0000313" key="3">
    <source>
        <dbReference type="EMBL" id="SUV19023.1"/>
    </source>
</evidence>